<dbReference type="PANTHER" id="PTHR34180">
    <property type="entry name" value="PEPTIDASE C45"/>
    <property type="match status" value="1"/>
</dbReference>
<name>A0ABQ5U3B6_9PROT</name>
<organism evidence="3 4">
    <name type="scientific">Sneathiella chinensis</name>
    <dbReference type="NCBI Taxonomy" id="349750"/>
    <lineage>
        <taxon>Bacteria</taxon>
        <taxon>Pseudomonadati</taxon>
        <taxon>Pseudomonadota</taxon>
        <taxon>Alphaproteobacteria</taxon>
        <taxon>Sneathiellales</taxon>
        <taxon>Sneathiellaceae</taxon>
        <taxon>Sneathiella</taxon>
    </lineage>
</organism>
<protein>
    <submittedName>
        <fullName evidence="3">Peptidase C45</fullName>
    </submittedName>
</protein>
<dbReference type="PANTHER" id="PTHR34180:SF1">
    <property type="entry name" value="BETA-ALANYL-DOPAMINE_CARCININE HYDROLASE"/>
    <property type="match status" value="1"/>
</dbReference>
<dbReference type="Gene3D" id="1.10.10.2120">
    <property type="match status" value="1"/>
</dbReference>
<keyword evidence="4" id="KW-1185">Reference proteome</keyword>
<dbReference type="EMBL" id="BSNF01000006">
    <property type="protein sequence ID" value="GLQ06211.1"/>
    <property type="molecule type" value="Genomic_DNA"/>
</dbReference>
<evidence type="ECO:0000313" key="4">
    <source>
        <dbReference type="Proteomes" id="UP001161409"/>
    </source>
</evidence>
<dbReference type="InterPro" id="IPR005079">
    <property type="entry name" value="Peptidase_C45_hydrolase"/>
</dbReference>
<reference evidence="3" key="1">
    <citation type="journal article" date="2014" name="Int. J. Syst. Evol. Microbiol.">
        <title>Complete genome of a new Firmicutes species belonging to the dominant human colonic microbiota ('Ruminococcus bicirculans') reveals two chromosomes and a selective capacity to utilize plant glucans.</title>
        <authorList>
            <consortium name="NISC Comparative Sequencing Program"/>
            <person name="Wegmann U."/>
            <person name="Louis P."/>
            <person name="Goesmann A."/>
            <person name="Henrissat B."/>
            <person name="Duncan S.H."/>
            <person name="Flint H.J."/>
        </authorList>
    </citation>
    <scope>NUCLEOTIDE SEQUENCE</scope>
    <source>
        <strain evidence="3">NBRC 103408</strain>
    </source>
</reference>
<comment type="caution">
    <text evidence="3">The sequence shown here is derived from an EMBL/GenBank/DDBJ whole genome shotgun (WGS) entry which is preliminary data.</text>
</comment>
<sequence length="368" mass="40806">MPIPVLDLSGPALSRGRQHGEQMAKSIHSNIQTYRNRFLLGGATRERISAEAEKWAERFRRHDPEYFEEMQGIAEGAGVALSDIAMLNARYELSYSLYTSEAAALNTIPSHEPEGCTSFGMQPEYTTSGETLMGQNWDWLEGLLGNMCLLRVRSDEHPTYMVLTQAGIVCGMIGLNEEGIGLCVNGLSAHGDGEELHHRPFHMRVRDILRSRTLDSALKVIVSTDRVCSTNWVVGQKGGEVLNLETSSRVVHTLYPQNGLVTHGNLFISKDGIVSDFERLAPCSLYRSPRLERLIRQQGDKWDAEMAKTALKDTFGGPKAICRSASELEPEEARTVTIASVILNLDQKSMEISDGPPDRNGYACHLLM</sequence>
<dbReference type="Proteomes" id="UP001161409">
    <property type="component" value="Unassembled WGS sequence"/>
</dbReference>
<dbReference type="Gene3D" id="3.60.60.10">
    <property type="entry name" value="Penicillin V Acylase, Chain A"/>
    <property type="match status" value="1"/>
</dbReference>
<feature type="region of interest" description="Disordered" evidence="1">
    <location>
        <begin position="1"/>
        <end position="21"/>
    </location>
</feature>
<gene>
    <name evidence="3" type="ORF">GCM10007924_14320</name>
</gene>
<accession>A0ABQ5U3B6</accession>
<proteinExistence type="predicted"/>
<feature type="domain" description="Peptidase C45 hydrolase" evidence="2">
    <location>
        <begin position="128"/>
        <end position="352"/>
    </location>
</feature>
<evidence type="ECO:0000259" key="2">
    <source>
        <dbReference type="Pfam" id="PF03417"/>
    </source>
</evidence>
<dbReference type="InterPro" id="IPR047801">
    <property type="entry name" value="Peptidase_C45"/>
</dbReference>
<dbReference type="NCBIfam" id="NF040521">
    <property type="entry name" value="C45_proenzyme"/>
    <property type="match status" value="1"/>
</dbReference>
<reference evidence="3" key="2">
    <citation type="submission" date="2023-01" db="EMBL/GenBank/DDBJ databases">
        <title>Draft genome sequence of Sneathiella chinensis strain NBRC 103408.</title>
        <authorList>
            <person name="Sun Q."/>
            <person name="Mori K."/>
        </authorList>
    </citation>
    <scope>NUCLEOTIDE SEQUENCE</scope>
    <source>
        <strain evidence="3">NBRC 103408</strain>
    </source>
</reference>
<dbReference type="InterPro" id="IPR047794">
    <property type="entry name" value="C45_proenzyme-like"/>
</dbReference>
<evidence type="ECO:0000313" key="3">
    <source>
        <dbReference type="EMBL" id="GLQ06211.1"/>
    </source>
</evidence>
<dbReference type="RefSeq" id="WP_169560267.1">
    <property type="nucleotide sequence ID" value="NZ_BSNF01000006.1"/>
</dbReference>
<dbReference type="Pfam" id="PF03417">
    <property type="entry name" value="AAT"/>
    <property type="match status" value="1"/>
</dbReference>
<evidence type="ECO:0000256" key="1">
    <source>
        <dbReference type="SAM" id="MobiDB-lite"/>
    </source>
</evidence>